<dbReference type="PANTHER" id="PTHR46111">
    <property type="entry name" value="RIBOSOMAL RNA SMALL SUBUNIT METHYLTRANSFERASE I"/>
    <property type="match status" value="1"/>
</dbReference>
<keyword evidence="3" id="KW-0489">Methyltransferase</keyword>
<dbReference type="InterPro" id="IPR018063">
    <property type="entry name" value="SAM_MeTrfase_RsmI_CS"/>
</dbReference>
<comment type="caution">
    <text evidence="8">The sequence shown here is derived from an EMBL/GenBank/DDBJ whole genome shotgun (WGS) entry which is preliminary data.</text>
</comment>
<evidence type="ECO:0000256" key="6">
    <source>
        <dbReference type="SAM" id="MobiDB-lite"/>
    </source>
</evidence>
<proteinExistence type="predicted"/>
<evidence type="ECO:0000313" key="8">
    <source>
        <dbReference type="EMBL" id="KAK1272288.1"/>
    </source>
</evidence>
<dbReference type="Gene3D" id="3.30.950.10">
    <property type="entry name" value="Methyltransferase, Cobalt-precorrin-4 Transmethylase, Domain 2"/>
    <property type="match status" value="1"/>
</dbReference>
<gene>
    <name evidence="8" type="ORF">QJS04_geneDACA013080</name>
</gene>
<dbReference type="InterPro" id="IPR014777">
    <property type="entry name" value="4pyrrole_Mease_sub1"/>
</dbReference>
<evidence type="ECO:0000256" key="5">
    <source>
        <dbReference type="ARBA" id="ARBA00022691"/>
    </source>
</evidence>
<keyword evidence="4" id="KW-0808">Transferase</keyword>
<dbReference type="InterPro" id="IPR014776">
    <property type="entry name" value="4pyrrole_Mease_sub2"/>
</dbReference>
<dbReference type="Pfam" id="PF00590">
    <property type="entry name" value="TP_methylase"/>
    <property type="match status" value="1"/>
</dbReference>
<keyword evidence="2" id="KW-0698">rRNA processing</keyword>
<dbReference type="GO" id="GO:0008168">
    <property type="term" value="F:methyltransferase activity"/>
    <property type="evidence" value="ECO:0007669"/>
    <property type="project" value="UniProtKB-KW"/>
</dbReference>
<dbReference type="PANTHER" id="PTHR46111:SF1">
    <property type="entry name" value="RIBOSOMAL RNA SMALL SUBUNIT METHYLTRANSFERASE I"/>
    <property type="match status" value="1"/>
</dbReference>
<evidence type="ECO:0000259" key="7">
    <source>
        <dbReference type="Pfam" id="PF00590"/>
    </source>
</evidence>
<dbReference type="InterPro" id="IPR000878">
    <property type="entry name" value="4pyrrol_Mease"/>
</dbReference>
<dbReference type="PROSITE" id="PS01296">
    <property type="entry name" value="RSMI"/>
    <property type="match status" value="1"/>
</dbReference>
<keyword evidence="5" id="KW-0949">S-adenosyl-L-methionine</keyword>
<dbReference type="CDD" id="cd11648">
    <property type="entry name" value="RsmI"/>
    <property type="match status" value="1"/>
</dbReference>
<accession>A0AAV9B7D0</accession>
<reference evidence="8" key="2">
    <citation type="submission" date="2023-06" db="EMBL/GenBank/DDBJ databases">
        <authorList>
            <person name="Ma L."/>
            <person name="Liu K.-W."/>
            <person name="Li Z."/>
            <person name="Hsiao Y.-Y."/>
            <person name="Qi Y."/>
            <person name="Fu T."/>
            <person name="Tang G."/>
            <person name="Zhang D."/>
            <person name="Sun W.-H."/>
            <person name="Liu D.-K."/>
            <person name="Li Y."/>
            <person name="Chen G.-Z."/>
            <person name="Liu X.-D."/>
            <person name="Liao X.-Y."/>
            <person name="Jiang Y.-T."/>
            <person name="Yu X."/>
            <person name="Hao Y."/>
            <person name="Huang J."/>
            <person name="Zhao X.-W."/>
            <person name="Ke S."/>
            <person name="Chen Y.-Y."/>
            <person name="Wu W.-L."/>
            <person name="Hsu J.-L."/>
            <person name="Lin Y.-F."/>
            <person name="Huang M.-D."/>
            <person name="Li C.-Y."/>
            <person name="Huang L."/>
            <person name="Wang Z.-W."/>
            <person name="Zhao X."/>
            <person name="Zhong W.-Y."/>
            <person name="Peng D.-H."/>
            <person name="Ahmad S."/>
            <person name="Lan S."/>
            <person name="Zhang J.-S."/>
            <person name="Tsai W.-C."/>
            <person name="Van De Peer Y."/>
            <person name="Liu Z.-J."/>
        </authorList>
    </citation>
    <scope>NUCLEOTIDE SEQUENCE</scope>
    <source>
        <strain evidence="8">SCP</strain>
        <tissue evidence="8">Leaves</tissue>
    </source>
</reference>
<dbReference type="InterPro" id="IPR008189">
    <property type="entry name" value="rRNA_ssu_MeTfrase_I"/>
</dbReference>
<dbReference type="GO" id="GO:0032259">
    <property type="term" value="P:methylation"/>
    <property type="evidence" value="ECO:0007669"/>
    <property type="project" value="UniProtKB-KW"/>
</dbReference>
<evidence type="ECO:0000313" key="9">
    <source>
        <dbReference type="Proteomes" id="UP001179952"/>
    </source>
</evidence>
<dbReference type="Gene3D" id="3.40.1010.10">
    <property type="entry name" value="Cobalt-precorrin-4 Transmethylase, Domain 1"/>
    <property type="match status" value="1"/>
</dbReference>
<reference evidence="8" key="1">
    <citation type="journal article" date="2023" name="Nat. Commun.">
        <title>Diploid and tetraploid genomes of Acorus and the evolution of monocots.</title>
        <authorList>
            <person name="Ma L."/>
            <person name="Liu K.W."/>
            <person name="Li Z."/>
            <person name="Hsiao Y.Y."/>
            <person name="Qi Y."/>
            <person name="Fu T."/>
            <person name="Tang G.D."/>
            <person name="Zhang D."/>
            <person name="Sun W.H."/>
            <person name="Liu D.K."/>
            <person name="Li Y."/>
            <person name="Chen G.Z."/>
            <person name="Liu X.D."/>
            <person name="Liao X.Y."/>
            <person name="Jiang Y.T."/>
            <person name="Yu X."/>
            <person name="Hao Y."/>
            <person name="Huang J."/>
            <person name="Zhao X.W."/>
            <person name="Ke S."/>
            <person name="Chen Y.Y."/>
            <person name="Wu W.L."/>
            <person name="Hsu J.L."/>
            <person name="Lin Y.F."/>
            <person name="Huang M.D."/>
            <person name="Li C.Y."/>
            <person name="Huang L."/>
            <person name="Wang Z.W."/>
            <person name="Zhao X."/>
            <person name="Zhong W.Y."/>
            <person name="Peng D.H."/>
            <person name="Ahmad S."/>
            <person name="Lan S."/>
            <person name="Zhang J.S."/>
            <person name="Tsai W.C."/>
            <person name="Van de Peer Y."/>
            <person name="Liu Z.J."/>
        </authorList>
    </citation>
    <scope>NUCLEOTIDE SEQUENCE</scope>
    <source>
        <strain evidence="8">SCP</strain>
    </source>
</reference>
<dbReference type="InterPro" id="IPR035996">
    <property type="entry name" value="4pyrrol_Methylase_sf"/>
</dbReference>
<sequence length="381" mass="41133">MHRLPSTVSSGPSILPRLVAARTIPSVRLFPSARRGNLTSLPRFSSSLSSTGESATDDNIGDSSKHGTLKCGLYIVGTPIGNLEDITLRMSGSEESSQLSYHKFNESQRETTILRRLHQGQSVALISDAGTPGISDPGVELAKLCISENFPVVPVPGPSALIAALSASGLSTDEFAFGLFFHADLVSPRAVGFLPKQDGSRKDRMMVSSNETATQSFYVAPHKLRQFLEEASSIYGDSRKCVIAREMTKLHEEFWRGTLGEAKEVFSTRQPKGEITLLIEGKAHSVIEMPSEVQLEHELRELVSSGHSLSMAVKMVAEGTAAKRKQVYALALRIFGVGVRMKVAAINGELANCITHFSLVYASFINACPSISVSNGTKQNP</sequence>
<feature type="compositionally biased region" description="Low complexity" evidence="6">
    <location>
        <begin position="41"/>
        <end position="50"/>
    </location>
</feature>
<dbReference type="EMBL" id="JAUJYN010000005">
    <property type="protein sequence ID" value="KAK1272288.1"/>
    <property type="molecule type" value="Genomic_DNA"/>
</dbReference>
<name>A0AAV9B7D0_ACOGR</name>
<evidence type="ECO:0000256" key="2">
    <source>
        <dbReference type="ARBA" id="ARBA00022552"/>
    </source>
</evidence>
<evidence type="ECO:0000256" key="3">
    <source>
        <dbReference type="ARBA" id="ARBA00022603"/>
    </source>
</evidence>
<keyword evidence="1" id="KW-0963">Cytoplasm</keyword>
<dbReference type="AlphaFoldDB" id="A0AAV9B7D0"/>
<protein>
    <recommendedName>
        <fullName evidence="7">Tetrapyrrole methylase domain-containing protein</fullName>
    </recommendedName>
</protein>
<dbReference type="Proteomes" id="UP001179952">
    <property type="component" value="Unassembled WGS sequence"/>
</dbReference>
<evidence type="ECO:0000256" key="1">
    <source>
        <dbReference type="ARBA" id="ARBA00022490"/>
    </source>
</evidence>
<feature type="region of interest" description="Disordered" evidence="6">
    <location>
        <begin position="41"/>
        <end position="62"/>
    </location>
</feature>
<dbReference type="SUPFAM" id="SSF53790">
    <property type="entry name" value="Tetrapyrrole methylase"/>
    <property type="match status" value="1"/>
</dbReference>
<organism evidence="8 9">
    <name type="scientific">Acorus gramineus</name>
    <name type="common">Dwarf sweet flag</name>
    <dbReference type="NCBI Taxonomy" id="55184"/>
    <lineage>
        <taxon>Eukaryota</taxon>
        <taxon>Viridiplantae</taxon>
        <taxon>Streptophyta</taxon>
        <taxon>Embryophyta</taxon>
        <taxon>Tracheophyta</taxon>
        <taxon>Spermatophyta</taxon>
        <taxon>Magnoliopsida</taxon>
        <taxon>Liliopsida</taxon>
        <taxon>Acoraceae</taxon>
        <taxon>Acorus</taxon>
    </lineage>
</organism>
<keyword evidence="9" id="KW-1185">Reference proteome</keyword>
<evidence type="ECO:0000256" key="4">
    <source>
        <dbReference type="ARBA" id="ARBA00022679"/>
    </source>
</evidence>
<feature type="domain" description="Tetrapyrrole methylase" evidence="7">
    <location>
        <begin position="106"/>
        <end position="262"/>
    </location>
</feature>
<dbReference type="GO" id="GO:0006364">
    <property type="term" value="P:rRNA processing"/>
    <property type="evidence" value="ECO:0007669"/>
    <property type="project" value="UniProtKB-KW"/>
</dbReference>